<proteinExistence type="predicted"/>
<dbReference type="GO" id="GO:0005829">
    <property type="term" value="C:cytosol"/>
    <property type="evidence" value="ECO:0007669"/>
    <property type="project" value="TreeGrafter"/>
</dbReference>
<dbReference type="PANTHER" id="PTHR30137:SF6">
    <property type="entry name" value="LUCIFERASE-LIKE MONOOXYGENASE"/>
    <property type="match status" value="1"/>
</dbReference>
<dbReference type="KEGG" id="gji:H1R19_22100"/>
<dbReference type="InterPro" id="IPR036661">
    <property type="entry name" value="Luciferase-like_sf"/>
</dbReference>
<dbReference type="InterPro" id="IPR011251">
    <property type="entry name" value="Luciferase-like_dom"/>
</dbReference>
<evidence type="ECO:0000313" key="2">
    <source>
        <dbReference type="EMBL" id="QMT01472.1"/>
    </source>
</evidence>
<dbReference type="EMBL" id="CP059491">
    <property type="protein sequence ID" value="QMT01472.1"/>
    <property type="molecule type" value="Genomic_DNA"/>
</dbReference>
<dbReference type="Pfam" id="PF00296">
    <property type="entry name" value="Bac_luciferase"/>
    <property type="match status" value="1"/>
</dbReference>
<dbReference type="SUPFAM" id="SSF51679">
    <property type="entry name" value="Bacterial luciferase-like"/>
    <property type="match status" value="1"/>
</dbReference>
<organism evidence="2 3">
    <name type="scientific">Gordonia jinghuaiqii</name>
    <dbReference type="NCBI Taxonomy" id="2758710"/>
    <lineage>
        <taxon>Bacteria</taxon>
        <taxon>Bacillati</taxon>
        <taxon>Actinomycetota</taxon>
        <taxon>Actinomycetes</taxon>
        <taxon>Mycobacteriales</taxon>
        <taxon>Gordoniaceae</taxon>
        <taxon>Gordonia</taxon>
    </lineage>
</organism>
<dbReference type="Proteomes" id="UP000515663">
    <property type="component" value="Chromosome"/>
</dbReference>
<feature type="domain" description="Luciferase-like" evidence="1">
    <location>
        <begin position="27"/>
        <end position="295"/>
    </location>
</feature>
<gene>
    <name evidence="2" type="ORF">H1R19_22100</name>
</gene>
<accession>A0A7D7R2S1</accession>
<dbReference type="RefSeq" id="WP_188328424.1">
    <property type="nucleotide sequence ID" value="NZ_CP059491.1"/>
</dbReference>
<dbReference type="Gene3D" id="3.20.20.30">
    <property type="entry name" value="Luciferase-like domain"/>
    <property type="match status" value="1"/>
</dbReference>
<sequence>MTGSRVLPVGLLYQMWETPAVSTAALVERALDDFAHAEALGFDAVWVGEHHFVDKDRDFYGRIAHPEMLLAKAAAEIPRVRFGTGVKVLPDISATRAAEEMCMLDLLSGGRADFGIGQGTGYSGEQRLERQKVYRQRVDHILRLLDRATDDELPTLTFDDGARVRANLWAACRDDDSIDDAARHGLNYVVGQAENALSQAEHIRRFRSAGGTGTVRGVRAVHIAESWDRAWAEFEEAFDMYGAIFTGPDHRYTREAVAAGHIPETPSTVDERLRQANVILGTPAQVAEQLREYIDVTGVDRLDLLVQFPGLPATCTRRSMELFAGEVWPELEPVLIGS</sequence>
<evidence type="ECO:0000313" key="3">
    <source>
        <dbReference type="Proteomes" id="UP000515663"/>
    </source>
</evidence>
<protein>
    <submittedName>
        <fullName evidence="2">LLM class flavin-dependent oxidoreductase</fullName>
    </submittedName>
</protein>
<reference evidence="3" key="1">
    <citation type="submission" date="2020-07" db="EMBL/GenBank/DDBJ databases">
        <title>novel species isolated from the respiratory tract of Marmot.</title>
        <authorList>
            <person name="Zhang G."/>
        </authorList>
    </citation>
    <scope>NUCLEOTIDE SEQUENCE [LARGE SCALE GENOMIC DNA]</scope>
    <source>
        <strain evidence="3">686</strain>
    </source>
</reference>
<evidence type="ECO:0000259" key="1">
    <source>
        <dbReference type="Pfam" id="PF00296"/>
    </source>
</evidence>
<keyword evidence="3" id="KW-1185">Reference proteome</keyword>
<dbReference type="AlphaFoldDB" id="A0A7D7R2S1"/>
<dbReference type="PANTHER" id="PTHR30137">
    <property type="entry name" value="LUCIFERASE-LIKE MONOOXYGENASE"/>
    <property type="match status" value="1"/>
</dbReference>
<dbReference type="InterPro" id="IPR050766">
    <property type="entry name" value="Bact_Lucif_Oxidored"/>
</dbReference>
<name>A0A7D7R2S1_9ACTN</name>
<dbReference type="GO" id="GO:0016705">
    <property type="term" value="F:oxidoreductase activity, acting on paired donors, with incorporation or reduction of molecular oxygen"/>
    <property type="evidence" value="ECO:0007669"/>
    <property type="project" value="InterPro"/>
</dbReference>